<feature type="transmembrane region" description="Helical" evidence="8">
    <location>
        <begin position="444"/>
        <end position="465"/>
    </location>
</feature>
<evidence type="ECO:0000313" key="10">
    <source>
        <dbReference type="EMBL" id="EFC38857.1"/>
    </source>
</evidence>
<dbReference type="GO" id="GO:0016020">
    <property type="term" value="C:membrane"/>
    <property type="evidence" value="ECO:0007669"/>
    <property type="project" value="UniProtKB-SubCell"/>
</dbReference>
<evidence type="ECO:0000256" key="5">
    <source>
        <dbReference type="ARBA" id="ARBA00022970"/>
    </source>
</evidence>
<feature type="transmembrane region" description="Helical" evidence="8">
    <location>
        <begin position="296"/>
        <end position="316"/>
    </location>
</feature>
<keyword evidence="5" id="KW-0029">Amino-acid transport</keyword>
<feature type="domain" description="Amino acid transporter transmembrane" evidence="9">
    <location>
        <begin position="173"/>
        <end position="545"/>
    </location>
</feature>
<reference evidence="10 11" key="1">
    <citation type="journal article" date="2010" name="Cell">
        <title>The genome of Naegleria gruberi illuminates early eukaryotic versatility.</title>
        <authorList>
            <person name="Fritz-Laylin L.K."/>
            <person name="Prochnik S.E."/>
            <person name="Ginger M.L."/>
            <person name="Dacks J.B."/>
            <person name="Carpenter M.L."/>
            <person name="Field M.C."/>
            <person name="Kuo A."/>
            <person name="Paredez A."/>
            <person name="Chapman J."/>
            <person name="Pham J."/>
            <person name="Shu S."/>
            <person name="Neupane R."/>
            <person name="Cipriano M."/>
            <person name="Mancuso J."/>
            <person name="Tu H."/>
            <person name="Salamov A."/>
            <person name="Lindquist E."/>
            <person name="Shapiro H."/>
            <person name="Lucas S."/>
            <person name="Grigoriev I.V."/>
            <person name="Cande W.Z."/>
            <person name="Fulton C."/>
            <person name="Rokhsar D.S."/>
            <person name="Dawson S.C."/>
        </authorList>
    </citation>
    <scope>NUCLEOTIDE SEQUENCE [LARGE SCALE GENOMIC DNA]</scope>
    <source>
        <strain evidence="10 11">NEG-M</strain>
    </source>
</reference>
<dbReference type="eggNOG" id="KOG1305">
    <property type="taxonomic scope" value="Eukaryota"/>
</dbReference>
<feature type="transmembrane region" description="Helical" evidence="8">
    <location>
        <begin position="399"/>
        <end position="424"/>
    </location>
</feature>
<comment type="similarity">
    <text evidence="2">Belongs to the amino acid/polyamine transporter 2 family.</text>
</comment>
<dbReference type="GeneID" id="8858851"/>
<evidence type="ECO:0000256" key="1">
    <source>
        <dbReference type="ARBA" id="ARBA00004141"/>
    </source>
</evidence>
<comment type="subcellular location">
    <subcellularLocation>
        <location evidence="1">Membrane</location>
        <topology evidence="1">Multi-pass membrane protein</topology>
    </subcellularLocation>
</comment>
<feature type="transmembrane region" description="Helical" evidence="8">
    <location>
        <begin position="519"/>
        <end position="537"/>
    </location>
</feature>
<dbReference type="PANTHER" id="PTHR22950:SF458">
    <property type="entry name" value="SODIUM-COUPLED NEUTRAL AMINO ACID TRANSPORTER 11-RELATED"/>
    <property type="match status" value="1"/>
</dbReference>
<keyword evidence="4 8" id="KW-0812">Transmembrane</keyword>
<evidence type="ECO:0000256" key="6">
    <source>
        <dbReference type="ARBA" id="ARBA00022989"/>
    </source>
</evidence>
<evidence type="ECO:0000256" key="2">
    <source>
        <dbReference type="ARBA" id="ARBA00008066"/>
    </source>
</evidence>
<dbReference type="PANTHER" id="PTHR22950">
    <property type="entry name" value="AMINO ACID TRANSPORTER"/>
    <property type="match status" value="1"/>
</dbReference>
<name>D2VWK4_NAEGR</name>
<proteinExistence type="inferred from homology"/>
<evidence type="ECO:0000256" key="3">
    <source>
        <dbReference type="ARBA" id="ARBA00022448"/>
    </source>
</evidence>
<dbReference type="InParanoid" id="D2VWK4"/>
<evidence type="ECO:0000256" key="8">
    <source>
        <dbReference type="SAM" id="Phobius"/>
    </source>
</evidence>
<dbReference type="VEuPathDB" id="AmoebaDB:NAEGRDRAFT_73411"/>
<keyword evidence="6 8" id="KW-1133">Transmembrane helix</keyword>
<evidence type="ECO:0000256" key="7">
    <source>
        <dbReference type="ARBA" id="ARBA00023136"/>
    </source>
</evidence>
<evidence type="ECO:0000256" key="4">
    <source>
        <dbReference type="ARBA" id="ARBA00022692"/>
    </source>
</evidence>
<evidence type="ECO:0000259" key="9">
    <source>
        <dbReference type="Pfam" id="PF01490"/>
    </source>
</evidence>
<dbReference type="Proteomes" id="UP000006671">
    <property type="component" value="Unassembled WGS sequence"/>
</dbReference>
<dbReference type="Pfam" id="PF01490">
    <property type="entry name" value="Aa_trans"/>
    <property type="match status" value="1"/>
</dbReference>
<feature type="transmembrane region" description="Helical" evidence="8">
    <location>
        <begin position="204"/>
        <end position="228"/>
    </location>
</feature>
<keyword evidence="11" id="KW-1185">Reference proteome</keyword>
<dbReference type="InterPro" id="IPR013057">
    <property type="entry name" value="AA_transpt_TM"/>
</dbReference>
<dbReference type="KEGG" id="ngr:NAEGRDRAFT_73411"/>
<dbReference type="OMA" id="AFIYVCH"/>
<evidence type="ECO:0000313" key="11">
    <source>
        <dbReference type="Proteomes" id="UP000006671"/>
    </source>
</evidence>
<feature type="transmembrane region" description="Helical" evidence="8">
    <location>
        <begin position="323"/>
        <end position="343"/>
    </location>
</feature>
<accession>D2VWK4</accession>
<dbReference type="FunCoup" id="D2VWK4">
    <property type="interactions" value="255"/>
</dbReference>
<protein>
    <submittedName>
        <fullName evidence="10">Predicted protein</fullName>
    </submittedName>
</protein>
<gene>
    <name evidence="10" type="ORF">NAEGRDRAFT_73411</name>
</gene>
<dbReference type="GO" id="GO:0015179">
    <property type="term" value="F:L-amino acid transmembrane transporter activity"/>
    <property type="evidence" value="ECO:0007669"/>
    <property type="project" value="TreeGrafter"/>
</dbReference>
<dbReference type="OrthoDB" id="28208at2759"/>
<feature type="transmembrane region" description="Helical" evidence="8">
    <location>
        <begin position="604"/>
        <end position="630"/>
    </location>
</feature>
<feature type="transmembrane region" description="Helical" evidence="8">
    <location>
        <begin position="366"/>
        <end position="387"/>
    </location>
</feature>
<dbReference type="STRING" id="5762.D2VWK4"/>
<dbReference type="EMBL" id="GG738904">
    <property type="protein sequence ID" value="EFC38857.1"/>
    <property type="molecule type" value="Genomic_DNA"/>
</dbReference>
<organism evidence="11">
    <name type="scientific">Naegleria gruberi</name>
    <name type="common">Amoeba</name>
    <dbReference type="NCBI Taxonomy" id="5762"/>
    <lineage>
        <taxon>Eukaryota</taxon>
        <taxon>Discoba</taxon>
        <taxon>Heterolobosea</taxon>
        <taxon>Tetramitia</taxon>
        <taxon>Eutetramitia</taxon>
        <taxon>Vahlkampfiidae</taxon>
        <taxon>Naegleria</taxon>
    </lineage>
</organism>
<feature type="transmembrane region" description="Helical" evidence="8">
    <location>
        <begin position="494"/>
        <end position="513"/>
    </location>
</feature>
<keyword evidence="7 8" id="KW-0472">Membrane</keyword>
<dbReference type="AlphaFoldDB" id="D2VWK4"/>
<feature type="transmembrane region" description="Helical" evidence="8">
    <location>
        <begin position="249"/>
        <end position="276"/>
    </location>
</feature>
<dbReference type="RefSeq" id="XP_002671601.1">
    <property type="nucleotide sequence ID" value="XM_002671555.1"/>
</dbReference>
<keyword evidence="3" id="KW-0813">Transport</keyword>
<sequence length="634" mass="70626">MSFSVVSNSCSSAVTTNGPPLESVNIEMRLDSEVSMYSVSLDGIYGNVLSEANVVSSPALNSCVSSFSLKKPSPLDQRLDLLKFVKQFVRVEKNESKEVIEEELRIVSTWSQQDMMNTPSVASMSSLNSEMSLMSMTSDRSLANMIKDDYFKVPEKKEKKNGKRKRSLIYDKKTGIFLSVFNLINDVLSPGTLSMSQMTAQSGIFSSLILTVFFGLVTLFTLMILYELRRKYLKTSLLELSELAFGKPGVVIASIPILLFNFGGALGMFIMFGHLVPDLLLLVEKNFSSILSGYSFLFSRESVLIILTIIMIPFALRKNLGSYAITSFISVSSVLLVGIWLAIEKMTGQRALIPSSNAFDFAKSEILSAFGALAFIYVCHDIVFHIFSNLRRPTRFRFFLVALFVVIITILTITCVGMSGYLIFYDKCLDDANVLNLFPFNDPMAIIARIIISLNIIMSIPYALFMPRDCLHTLLKTILPKVYKRIQKTKVRRNILHVILTMTVLLTSFGVAIGVTDLGIVADLFGAVAASSLAYIIPPSLYLKLEFSFGCSLKRSNDENIELSNTKSVTETNNTIIEHPLEEYYAKKSNDAHSNSLRQQLFRILIGVTCMMVLLLGIFILVGTITSVIIHKFV</sequence>